<dbReference type="RefSeq" id="WP_229162411.1">
    <property type="nucleotide sequence ID" value="NZ_JAJEWP010000006.1"/>
</dbReference>
<evidence type="ECO:0000313" key="3">
    <source>
        <dbReference type="Proteomes" id="UP001520878"/>
    </source>
</evidence>
<proteinExistence type="predicted"/>
<reference evidence="2 3" key="1">
    <citation type="submission" date="2021-10" db="EMBL/GenBank/DDBJ databases">
        <title>Draft genome of Aestuariibacter halophilus JC2043.</title>
        <authorList>
            <person name="Emsley S.A."/>
            <person name="Pfannmuller K.M."/>
            <person name="Ushijima B."/>
            <person name="Saw J.H."/>
            <person name="Videau P."/>
        </authorList>
    </citation>
    <scope>NUCLEOTIDE SEQUENCE [LARGE SCALE GENOMIC DNA]</scope>
    <source>
        <strain evidence="2 3">JC2043</strain>
    </source>
</reference>
<organism evidence="2 3">
    <name type="scientific">Fluctibacter halophilus</name>
    <dbReference type="NCBI Taxonomy" id="226011"/>
    <lineage>
        <taxon>Bacteria</taxon>
        <taxon>Pseudomonadati</taxon>
        <taxon>Pseudomonadota</taxon>
        <taxon>Gammaproteobacteria</taxon>
        <taxon>Alteromonadales</taxon>
        <taxon>Alteromonadaceae</taxon>
        <taxon>Fluctibacter</taxon>
    </lineage>
</organism>
<evidence type="ECO:0000256" key="1">
    <source>
        <dbReference type="SAM" id="SignalP"/>
    </source>
</evidence>
<keyword evidence="1" id="KW-0732">Signal</keyword>
<feature type="chain" id="PRO_5045838001" evidence="1">
    <location>
        <begin position="22"/>
        <end position="204"/>
    </location>
</feature>
<dbReference type="Gene3D" id="3.40.33.10">
    <property type="entry name" value="CAP"/>
    <property type="match status" value="1"/>
</dbReference>
<dbReference type="EMBL" id="JAJEWP010000006">
    <property type="protein sequence ID" value="MCC2617969.1"/>
    <property type="molecule type" value="Genomic_DNA"/>
</dbReference>
<sequence>MKKGLVTTLTFACCLACSAIAGPVPSEGEVLAYQLGSMPVSDVDVQDCGNSPQARKLARLIMTDYGQQRTQLTCVPLLNAVALAKAQEMARKGMVTHYAGNLGANARLREAGYPLDPDYPSFYHNQVEAVAGGFATAEEAWRQFKDSPVHRTHLLAEHPFFAQQHEMGVAFIREWPSPHVEYWAVYIAKPFITETEPSDLSADD</sequence>
<dbReference type="Proteomes" id="UP001520878">
    <property type="component" value="Unassembled WGS sequence"/>
</dbReference>
<comment type="caution">
    <text evidence="2">The sequence shown here is derived from an EMBL/GenBank/DDBJ whole genome shotgun (WGS) entry which is preliminary data.</text>
</comment>
<gene>
    <name evidence="2" type="ORF">LJ739_17075</name>
</gene>
<dbReference type="InterPro" id="IPR035940">
    <property type="entry name" value="CAP_sf"/>
</dbReference>
<feature type="signal peptide" evidence="1">
    <location>
        <begin position="1"/>
        <end position="21"/>
    </location>
</feature>
<accession>A0ABS8GBK6</accession>
<protein>
    <submittedName>
        <fullName evidence="2">CAP domain-containing protein</fullName>
    </submittedName>
</protein>
<evidence type="ECO:0000313" key="2">
    <source>
        <dbReference type="EMBL" id="MCC2617969.1"/>
    </source>
</evidence>
<keyword evidence="3" id="KW-1185">Reference proteome</keyword>
<name>A0ABS8GBK6_9ALTE</name>